<evidence type="ECO:0000256" key="9">
    <source>
        <dbReference type="ARBA" id="ARBA00023145"/>
    </source>
</evidence>
<dbReference type="CDD" id="cd09597">
    <property type="entry name" value="M4_TLP"/>
    <property type="match status" value="1"/>
</dbReference>
<evidence type="ECO:0000259" key="12">
    <source>
        <dbReference type="Pfam" id="PF01447"/>
    </source>
</evidence>
<evidence type="ECO:0000256" key="6">
    <source>
        <dbReference type="ARBA" id="ARBA00022801"/>
    </source>
</evidence>
<keyword evidence="9" id="KW-0865">Zymogen</keyword>
<feature type="domain" description="Peptidase M4" evidence="12">
    <location>
        <begin position="211"/>
        <end position="358"/>
    </location>
</feature>
<keyword evidence="7 11" id="KW-0862">Zinc</keyword>
<dbReference type="GO" id="GO:0006508">
    <property type="term" value="P:proteolysis"/>
    <property type="evidence" value="ECO:0007669"/>
    <property type="project" value="UniProtKB-KW"/>
</dbReference>
<dbReference type="InterPro" id="IPR013856">
    <property type="entry name" value="Peptidase_M4_domain"/>
</dbReference>
<feature type="domain" description="Peptidase M4 C-terminal" evidence="13">
    <location>
        <begin position="361"/>
        <end position="506"/>
    </location>
</feature>
<evidence type="ECO:0000256" key="2">
    <source>
        <dbReference type="ARBA" id="ARBA00009388"/>
    </source>
</evidence>
<dbReference type="InterPro" id="IPR001570">
    <property type="entry name" value="Peptidase_M4_C_domain"/>
</dbReference>
<dbReference type="EC" id="3.4.24.-" evidence="11"/>
<dbReference type="BRENDA" id="3.4.24.29">
    <property type="organism ID" value="5885"/>
</dbReference>
<evidence type="ECO:0000256" key="3">
    <source>
        <dbReference type="ARBA" id="ARBA00022670"/>
    </source>
</evidence>
<evidence type="ECO:0000256" key="4">
    <source>
        <dbReference type="ARBA" id="ARBA00022723"/>
    </source>
</evidence>
<evidence type="ECO:0000256" key="8">
    <source>
        <dbReference type="ARBA" id="ARBA00023049"/>
    </source>
</evidence>
<dbReference type="Gene3D" id="3.10.450.40">
    <property type="match status" value="1"/>
</dbReference>
<evidence type="ECO:0000259" key="15">
    <source>
        <dbReference type="Pfam" id="PF07504"/>
    </source>
</evidence>
<evidence type="ECO:0000256" key="1">
    <source>
        <dbReference type="ARBA" id="ARBA00001947"/>
    </source>
</evidence>
<dbReference type="GO" id="GO:0004222">
    <property type="term" value="F:metalloendopeptidase activity"/>
    <property type="evidence" value="ECO:0007669"/>
    <property type="project" value="UniProtKB-UniRule"/>
</dbReference>
<proteinExistence type="inferred from homology"/>
<comment type="function">
    <text evidence="11">Extracellular zinc metalloprotease.</text>
</comment>
<keyword evidence="8 11" id="KW-0482">Metalloprotease</keyword>
<dbReference type="InterPro" id="IPR023612">
    <property type="entry name" value="Peptidase_M4"/>
</dbReference>
<evidence type="ECO:0000259" key="14">
    <source>
        <dbReference type="Pfam" id="PF03413"/>
    </source>
</evidence>
<feature type="active site" evidence="10">
    <location>
        <position position="351"/>
    </location>
</feature>
<accession>A0A0K2QQX9</accession>
<gene>
    <name evidence="16" type="primary">aurWM</name>
</gene>
<dbReference type="Gene3D" id="1.10.390.10">
    <property type="entry name" value="Neutral Protease Domain 2"/>
    <property type="match status" value="1"/>
</dbReference>
<dbReference type="GO" id="GO:0005576">
    <property type="term" value="C:extracellular region"/>
    <property type="evidence" value="ECO:0007669"/>
    <property type="project" value="UniProtKB-SubCell"/>
</dbReference>
<keyword evidence="4" id="KW-0479">Metal-binding</keyword>
<feature type="active site" description="Proton donor" evidence="10">
    <location>
        <position position="434"/>
    </location>
</feature>
<keyword evidence="5" id="KW-0732">Signal</keyword>
<comment type="subcellular location">
    <subcellularLocation>
        <location evidence="11">Secreted</location>
    </subcellularLocation>
</comment>
<dbReference type="PANTHER" id="PTHR33794">
    <property type="entry name" value="BACILLOLYSIN"/>
    <property type="match status" value="1"/>
</dbReference>
<name>A0A0K2QQX9_STAWA</name>
<dbReference type="PRINTS" id="PR00730">
    <property type="entry name" value="THERMOLYSIN"/>
</dbReference>
<protein>
    <recommendedName>
        <fullName evidence="11">Neutral metalloproteinase</fullName>
        <ecNumber evidence="11">3.4.24.-</ecNumber>
    </recommendedName>
</protein>
<evidence type="ECO:0000313" key="16">
    <source>
        <dbReference type="EMBL" id="BAS04513.1"/>
    </source>
</evidence>
<evidence type="ECO:0000256" key="7">
    <source>
        <dbReference type="ARBA" id="ARBA00022833"/>
    </source>
</evidence>
<keyword evidence="3 11" id="KW-0645">Protease</keyword>
<dbReference type="SUPFAM" id="SSF55486">
    <property type="entry name" value="Metalloproteases ('zincins'), catalytic domain"/>
    <property type="match status" value="1"/>
</dbReference>
<evidence type="ECO:0000256" key="11">
    <source>
        <dbReference type="RuleBase" id="RU366073"/>
    </source>
</evidence>
<dbReference type="Pfam" id="PF02868">
    <property type="entry name" value="Peptidase_M4_C"/>
    <property type="match status" value="1"/>
</dbReference>
<dbReference type="InterPro" id="IPR027268">
    <property type="entry name" value="Peptidase_M4/M1_CTD_sf"/>
</dbReference>
<dbReference type="Gene3D" id="3.10.170.10">
    <property type="match status" value="1"/>
</dbReference>
<organism evidence="16">
    <name type="scientific">Staphylococcus warneri</name>
    <dbReference type="NCBI Taxonomy" id="1292"/>
    <lineage>
        <taxon>Bacteria</taxon>
        <taxon>Bacillati</taxon>
        <taxon>Bacillota</taxon>
        <taxon>Bacilli</taxon>
        <taxon>Bacillales</taxon>
        <taxon>Staphylococcaceae</taxon>
        <taxon>Staphylococcus</taxon>
    </lineage>
</organism>
<dbReference type="InterPro" id="IPR025711">
    <property type="entry name" value="PepSY"/>
</dbReference>
<dbReference type="GO" id="GO:0046872">
    <property type="term" value="F:metal ion binding"/>
    <property type="evidence" value="ECO:0007669"/>
    <property type="project" value="UniProtKB-UniRule"/>
</dbReference>
<dbReference type="InterPro" id="IPR050728">
    <property type="entry name" value="Zinc_Metalloprotease_M4"/>
</dbReference>
<dbReference type="Pfam" id="PF01447">
    <property type="entry name" value="Peptidase_M4"/>
    <property type="match status" value="1"/>
</dbReference>
<keyword evidence="6 11" id="KW-0378">Hydrolase</keyword>
<dbReference type="EMBL" id="LC020658">
    <property type="protein sequence ID" value="BAS04513.1"/>
    <property type="molecule type" value="Genomic_DNA"/>
</dbReference>
<dbReference type="AlphaFoldDB" id="A0A0K2QQX9"/>
<evidence type="ECO:0000256" key="10">
    <source>
        <dbReference type="PIRSR" id="PIRSR623612-1"/>
    </source>
</evidence>
<feature type="domain" description="FTP" evidence="15">
    <location>
        <begin position="66"/>
        <end position="114"/>
    </location>
</feature>
<evidence type="ECO:0000256" key="5">
    <source>
        <dbReference type="ARBA" id="ARBA00022729"/>
    </source>
</evidence>
<dbReference type="PANTHER" id="PTHR33794:SF1">
    <property type="entry name" value="BACILLOLYSIN"/>
    <property type="match status" value="1"/>
</dbReference>
<reference evidence="16" key="1">
    <citation type="submission" date="2015-01" db="EMBL/GenBank/DDBJ databases">
        <title>Establishment of an Ehrlichia FRET-qPCR to investigate the prevalence of ehrlichiosis in ruminants from five Caribbean islands.</title>
        <authorList>
            <person name="Zhang J."/>
        </authorList>
    </citation>
    <scope>NUCLEOTIDE SEQUENCE</scope>
    <source>
        <strain evidence="16">M</strain>
    </source>
</reference>
<comment type="similarity">
    <text evidence="2 11">Belongs to the peptidase M4 family.</text>
</comment>
<feature type="domain" description="PepSY" evidence="14">
    <location>
        <begin position="130"/>
        <end position="200"/>
    </location>
</feature>
<dbReference type="Pfam" id="PF03413">
    <property type="entry name" value="PepSY"/>
    <property type="match status" value="1"/>
</dbReference>
<comment type="cofactor">
    <cofactor evidence="1 11">
        <name>Zn(2+)</name>
        <dbReference type="ChEBI" id="CHEBI:29105"/>
    </cofactor>
</comment>
<sequence>MNRLSKTIISGISVITISSTFYSEEVDAKNDHSANQNKLEVKDKNKAFQALKLLPNDKNAKKQFKHYKTVDVNTDQLGYTHYTLQPKFKNAYVPDREVKIHTNPQGKVVLINGDTGGSEIKPSNTVQIHKKEAINKAFEAISMSSDKAKNFKNDVIKKNQIQISGQHNKYVYQVEIVTTSPKISHWNIQVDAETGEVIDKINNIQHAHTEGTGKSVLNKTKKININSKDKGYELKDVTHKGNISAYDYNDEDGSSKLMTDKDKEFIDKSQHAAVDANDYAKDVYDYYKNKFGRESYDDKGSPIDSLTHVNQFENEDNRNNAAWIGDKMIYGDGDNDNYLPFSGAKDVVAHEITHGITQETANLVYENQPGALNESFSDVFAYFIDSDNFLIGEDIYTPNVKGDALRSMSNPEKYDQPAHMKHYSKTQEDNGGVHTNSGIPNKAAYLTIKRIGKDKAEQIYYRTLTHYLSSNSDFEDAKKSLHQRALDLYDKSTADQVNQSWEDVGV</sequence>
<evidence type="ECO:0000259" key="13">
    <source>
        <dbReference type="Pfam" id="PF02868"/>
    </source>
</evidence>
<dbReference type="InterPro" id="IPR011096">
    <property type="entry name" value="FTP_domain"/>
</dbReference>
<keyword evidence="11" id="KW-0964">Secreted</keyword>
<dbReference type="Pfam" id="PF07504">
    <property type="entry name" value="FTP"/>
    <property type="match status" value="1"/>
</dbReference>